<feature type="non-terminal residue" evidence="3">
    <location>
        <position position="86"/>
    </location>
</feature>
<sequence>GPNIKQATKNDPRITPFGSFLRRTSLDELPQFINVLQGTMSIVGPRPHAVAHNEEYRQIVARYMLRHKVKPGITGWAQINGYRGET</sequence>
<comment type="caution">
    <text evidence="3">The sequence shown here is derived from an EMBL/GenBank/DDBJ whole genome shotgun (WGS) entry which is preliminary data.</text>
</comment>
<organism evidence="3 4">
    <name type="scientific">Vibrio parahaemolyticus</name>
    <dbReference type="NCBI Taxonomy" id="670"/>
    <lineage>
        <taxon>Bacteria</taxon>
        <taxon>Pseudomonadati</taxon>
        <taxon>Pseudomonadota</taxon>
        <taxon>Gammaproteobacteria</taxon>
        <taxon>Vibrionales</taxon>
        <taxon>Vibrionaceae</taxon>
        <taxon>Vibrio</taxon>
    </lineage>
</organism>
<dbReference type="InterPro" id="IPR003362">
    <property type="entry name" value="Bact_transf"/>
</dbReference>
<dbReference type="GO" id="GO:0009242">
    <property type="term" value="P:colanic acid biosynthetic process"/>
    <property type="evidence" value="ECO:0007669"/>
    <property type="project" value="TreeGrafter"/>
</dbReference>
<dbReference type="AlphaFoldDB" id="A0A227IYW2"/>
<dbReference type="Proteomes" id="UP000214596">
    <property type="component" value="Unassembled WGS sequence"/>
</dbReference>
<comment type="similarity">
    <text evidence="1">Belongs to the bacterial sugar transferase family.</text>
</comment>
<evidence type="ECO:0000256" key="1">
    <source>
        <dbReference type="ARBA" id="ARBA00006464"/>
    </source>
</evidence>
<name>A0A227IYW2_VIBPH</name>
<dbReference type="PANTHER" id="PTHR30576:SF21">
    <property type="entry name" value="UDP-GLUCOSE:UNDECAPRENYL-PHOSPHATE GLUCOSE-1-PHOSPHATE TRANSFERASE"/>
    <property type="match status" value="1"/>
</dbReference>
<gene>
    <name evidence="3" type="ORF">CA163_35810</name>
</gene>
<feature type="domain" description="Bacterial sugar transferase" evidence="2">
    <location>
        <begin position="5"/>
        <end position="85"/>
    </location>
</feature>
<dbReference type="GO" id="GO:0089702">
    <property type="term" value="F:undecaprenyl-phosphate glucose phosphotransferase activity"/>
    <property type="evidence" value="ECO:0007669"/>
    <property type="project" value="TreeGrafter"/>
</dbReference>
<reference evidence="3 4" key="1">
    <citation type="journal article" date="2017" name="Appl. Environ. Microbiol.">
        <title>Parallel evolution of two clades of a major Atlantic endemic Vibrio parahaemolyticus pathogen lineage by independent acquisition of related pathogenicity islands.</title>
        <authorList>
            <person name="Xu F."/>
            <person name="Gonzalez-Escalona N."/>
            <person name="Drees K.P."/>
            <person name="Sebra R.P."/>
            <person name="Cooper V.S."/>
            <person name="Jones S.H."/>
            <person name="Whistler C.A."/>
        </authorList>
    </citation>
    <scope>NUCLEOTIDE SEQUENCE [LARGE SCALE GENOMIC DNA]</scope>
    <source>
        <strain evidence="3 4">MAVP-3</strain>
    </source>
</reference>
<dbReference type="PANTHER" id="PTHR30576">
    <property type="entry name" value="COLANIC BIOSYNTHESIS UDP-GLUCOSE LIPID CARRIER TRANSFERASE"/>
    <property type="match status" value="1"/>
</dbReference>
<feature type="non-terminal residue" evidence="3">
    <location>
        <position position="1"/>
    </location>
</feature>
<proteinExistence type="inferred from homology"/>
<dbReference type="EMBL" id="NIXT01004759">
    <property type="protein sequence ID" value="OXE28071.1"/>
    <property type="molecule type" value="Genomic_DNA"/>
</dbReference>
<dbReference type="Pfam" id="PF02397">
    <property type="entry name" value="Bac_transf"/>
    <property type="match status" value="1"/>
</dbReference>
<evidence type="ECO:0000313" key="4">
    <source>
        <dbReference type="Proteomes" id="UP000214596"/>
    </source>
</evidence>
<protein>
    <submittedName>
        <fullName evidence="3">Undecaprenyl-phosphate glucose phosphotransferase</fullName>
    </submittedName>
</protein>
<evidence type="ECO:0000259" key="2">
    <source>
        <dbReference type="Pfam" id="PF02397"/>
    </source>
</evidence>
<accession>A0A227IYW2</accession>
<evidence type="ECO:0000313" key="3">
    <source>
        <dbReference type="EMBL" id="OXE28071.1"/>
    </source>
</evidence>
<keyword evidence="3" id="KW-0808">Transferase</keyword>